<evidence type="ECO:0000256" key="1">
    <source>
        <dbReference type="ARBA" id="ARBA00004141"/>
    </source>
</evidence>
<dbReference type="KEGG" id="adv:DJ533_09550"/>
<feature type="transmembrane region" description="Helical" evidence="13">
    <location>
        <begin position="12"/>
        <end position="28"/>
    </location>
</feature>
<evidence type="ECO:0000256" key="4">
    <source>
        <dbReference type="ARBA" id="ARBA00022538"/>
    </source>
</evidence>
<dbReference type="GO" id="GO:0016020">
    <property type="term" value="C:membrane"/>
    <property type="evidence" value="ECO:0007669"/>
    <property type="project" value="UniProtKB-SubCell"/>
</dbReference>
<evidence type="ECO:0000256" key="5">
    <source>
        <dbReference type="ARBA" id="ARBA00022692"/>
    </source>
</evidence>
<feature type="transmembrane region" description="Helical" evidence="13">
    <location>
        <begin position="103"/>
        <end position="122"/>
    </location>
</feature>
<evidence type="ECO:0000256" key="6">
    <source>
        <dbReference type="ARBA" id="ARBA00022826"/>
    </source>
</evidence>
<evidence type="ECO:0000313" key="14">
    <source>
        <dbReference type="EMBL" id="AWL28795.1"/>
    </source>
</evidence>
<name>A0A2S2FDB9_9GAMM</name>
<gene>
    <name evidence="14" type="ORF">DJ533_09550</name>
</gene>
<dbReference type="PANTHER" id="PTHR31462:SF5">
    <property type="entry name" value="ENDOSOMAL_LYSOSOMAL PROTON CHANNEL TMEM175"/>
    <property type="match status" value="1"/>
</dbReference>
<dbReference type="OrthoDB" id="7626281at2"/>
<sequence length="196" mass="22514">MNKLRLETISDGIFAIIITVMLLELKIPEGHDLSALKGELHLIFSYILSFIYIGIYWNNHHHLFQVVKSINGKILWVNLHLMFWLTMIPLTTGWSAYSNYAQIPTALYAFILFMCSLSYRLLEKTLIKSEGADSLAANLLGKDNKLFISVILYGTSIFLSFINPKLTLLTLAILAVFWFLPNKKIEQYFKDHHSEA</sequence>
<keyword evidence="5 13" id="KW-0812">Transmembrane</keyword>
<evidence type="ECO:0000256" key="13">
    <source>
        <dbReference type="SAM" id="Phobius"/>
    </source>
</evidence>
<proteinExistence type="inferred from homology"/>
<dbReference type="STRING" id="1871111.GCA_001704615_03306"/>
<evidence type="ECO:0000256" key="2">
    <source>
        <dbReference type="ARBA" id="ARBA00006920"/>
    </source>
</evidence>
<dbReference type="GO" id="GO:0015252">
    <property type="term" value="F:proton channel activity"/>
    <property type="evidence" value="ECO:0007669"/>
    <property type="project" value="InterPro"/>
</dbReference>
<evidence type="ECO:0000256" key="3">
    <source>
        <dbReference type="ARBA" id="ARBA00022448"/>
    </source>
</evidence>
<dbReference type="Proteomes" id="UP000245977">
    <property type="component" value="Chromosome"/>
</dbReference>
<evidence type="ECO:0000313" key="15">
    <source>
        <dbReference type="Proteomes" id="UP000245977"/>
    </source>
</evidence>
<comment type="catalytic activity">
    <reaction evidence="12">
        <text>K(+)(in) = K(+)(out)</text>
        <dbReference type="Rhea" id="RHEA:29463"/>
        <dbReference type="ChEBI" id="CHEBI:29103"/>
    </reaction>
</comment>
<keyword evidence="7" id="KW-0630">Potassium</keyword>
<keyword evidence="3" id="KW-0813">Transport</keyword>
<dbReference type="EMBL" id="CP029397">
    <property type="protein sequence ID" value="AWL28795.1"/>
    <property type="molecule type" value="Genomic_DNA"/>
</dbReference>
<comment type="similarity">
    <text evidence="2">Belongs to the TMEM175 family.</text>
</comment>
<dbReference type="RefSeq" id="WP_065993977.1">
    <property type="nucleotide sequence ID" value="NZ_CP029397.2"/>
</dbReference>
<feature type="transmembrane region" description="Helical" evidence="13">
    <location>
        <begin position="79"/>
        <end position="97"/>
    </location>
</feature>
<keyword evidence="4" id="KW-0633">Potassium transport</keyword>
<dbReference type="Pfam" id="PF06736">
    <property type="entry name" value="TMEM175"/>
    <property type="match status" value="1"/>
</dbReference>
<evidence type="ECO:0000256" key="12">
    <source>
        <dbReference type="ARBA" id="ARBA00034430"/>
    </source>
</evidence>
<evidence type="ECO:0000256" key="9">
    <source>
        <dbReference type="ARBA" id="ARBA00023065"/>
    </source>
</evidence>
<reference evidence="14" key="1">
    <citation type="submission" date="2019-08" db="EMBL/GenBank/DDBJ databases">
        <title>The complete genome of Acinetobacter defluvii strain WCHAD010030.</title>
        <authorList>
            <person name="Hu Y."/>
            <person name="Qin J."/>
            <person name="Feng Y."/>
            <person name="Zong Z."/>
        </authorList>
    </citation>
    <scope>NUCLEOTIDE SEQUENCE</scope>
    <source>
        <strain evidence="14">WCHA30</strain>
    </source>
</reference>
<dbReference type="GO" id="GO:0005267">
    <property type="term" value="F:potassium channel activity"/>
    <property type="evidence" value="ECO:0007669"/>
    <property type="project" value="UniProtKB-KW"/>
</dbReference>
<organism evidence="14 15">
    <name type="scientific">Acinetobacter defluvii</name>
    <dbReference type="NCBI Taxonomy" id="1871111"/>
    <lineage>
        <taxon>Bacteria</taxon>
        <taxon>Pseudomonadati</taxon>
        <taxon>Pseudomonadota</taxon>
        <taxon>Gammaproteobacteria</taxon>
        <taxon>Moraxellales</taxon>
        <taxon>Moraxellaceae</taxon>
        <taxon>Acinetobacter</taxon>
    </lineage>
</organism>
<dbReference type="InterPro" id="IPR010617">
    <property type="entry name" value="TMEM175-like"/>
</dbReference>
<feature type="transmembrane region" description="Helical" evidence="13">
    <location>
        <begin position="150"/>
        <end position="180"/>
    </location>
</feature>
<dbReference type="AlphaFoldDB" id="A0A2S2FDB9"/>
<evidence type="ECO:0000256" key="10">
    <source>
        <dbReference type="ARBA" id="ARBA00023136"/>
    </source>
</evidence>
<keyword evidence="15" id="KW-1185">Reference proteome</keyword>
<keyword evidence="9" id="KW-0406">Ion transport</keyword>
<accession>A0A2S2FDB9</accession>
<keyword evidence="10 13" id="KW-0472">Membrane</keyword>
<keyword evidence="8 13" id="KW-1133">Transmembrane helix</keyword>
<keyword evidence="6" id="KW-0631">Potassium channel</keyword>
<evidence type="ECO:0000256" key="11">
    <source>
        <dbReference type="ARBA" id="ARBA00023303"/>
    </source>
</evidence>
<comment type="subcellular location">
    <subcellularLocation>
        <location evidence="1">Membrane</location>
        <topology evidence="1">Multi-pass membrane protein</topology>
    </subcellularLocation>
</comment>
<dbReference type="PANTHER" id="PTHR31462">
    <property type="entry name" value="ENDOSOMAL/LYSOSOMAL POTASSIUM CHANNEL TMEM175"/>
    <property type="match status" value="1"/>
</dbReference>
<evidence type="ECO:0000256" key="7">
    <source>
        <dbReference type="ARBA" id="ARBA00022958"/>
    </source>
</evidence>
<feature type="transmembrane region" description="Helical" evidence="13">
    <location>
        <begin position="40"/>
        <end position="58"/>
    </location>
</feature>
<evidence type="ECO:0000256" key="8">
    <source>
        <dbReference type="ARBA" id="ARBA00022989"/>
    </source>
</evidence>
<keyword evidence="11" id="KW-0407">Ion channel</keyword>
<protein>
    <submittedName>
        <fullName evidence="14">DUF1211 domain-containing protein</fullName>
    </submittedName>
</protein>